<keyword evidence="1" id="KW-0159">Chromosome partition</keyword>
<reference evidence="9" key="1">
    <citation type="submission" date="2024-05" db="EMBL/GenBank/DDBJ databases">
        <title>Pontimicrobium maritimus sp. nov., isolated form sea water.</title>
        <authorList>
            <person name="Muhammad N."/>
            <person name="Vuong T.Q."/>
            <person name="Han H.L."/>
            <person name="Kim S.-G."/>
        </authorList>
    </citation>
    <scope>NUCLEOTIDE SEQUENCE</scope>
    <source>
        <strain evidence="9">SW4</strain>
    </source>
</reference>
<name>A0AAU7BVD1_9FLAO</name>
<dbReference type="PROSITE" id="PS51898">
    <property type="entry name" value="TYR_RECOMBINASE"/>
    <property type="match status" value="1"/>
</dbReference>
<keyword evidence="4" id="KW-0233">DNA recombination</keyword>
<protein>
    <submittedName>
        <fullName evidence="9">Tyrosine-type recombinase/integrase</fullName>
    </submittedName>
</protein>
<dbReference type="InterPro" id="IPR044068">
    <property type="entry name" value="CB"/>
</dbReference>
<dbReference type="GO" id="GO:0003677">
    <property type="term" value="F:DNA binding"/>
    <property type="evidence" value="ECO:0007669"/>
    <property type="project" value="UniProtKB-UniRule"/>
</dbReference>
<keyword evidence="2" id="KW-0229">DNA integration</keyword>
<feature type="domain" description="Tyr recombinase" evidence="6">
    <location>
        <begin position="101"/>
        <end position="288"/>
    </location>
</feature>
<dbReference type="InterPro" id="IPR002104">
    <property type="entry name" value="Integrase_catalytic"/>
</dbReference>
<dbReference type="CDD" id="cd00397">
    <property type="entry name" value="DNA_BRE_C"/>
    <property type="match status" value="1"/>
</dbReference>
<dbReference type="PANTHER" id="PTHR30349">
    <property type="entry name" value="PHAGE INTEGRASE-RELATED"/>
    <property type="match status" value="1"/>
</dbReference>
<accession>A0AAU7BVD1</accession>
<evidence type="ECO:0000313" key="8">
    <source>
        <dbReference type="EMBL" id="XBG61937.1"/>
    </source>
</evidence>
<dbReference type="GO" id="GO:0006310">
    <property type="term" value="P:DNA recombination"/>
    <property type="evidence" value="ECO:0007669"/>
    <property type="project" value="UniProtKB-KW"/>
</dbReference>
<dbReference type="PROSITE" id="PS51900">
    <property type="entry name" value="CB"/>
    <property type="match status" value="1"/>
</dbReference>
<evidence type="ECO:0000256" key="5">
    <source>
        <dbReference type="PROSITE-ProRule" id="PRU01248"/>
    </source>
</evidence>
<proteinExistence type="predicted"/>
<dbReference type="Gene3D" id="1.10.150.130">
    <property type="match status" value="1"/>
</dbReference>
<evidence type="ECO:0000256" key="1">
    <source>
        <dbReference type="ARBA" id="ARBA00022829"/>
    </source>
</evidence>
<evidence type="ECO:0000256" key="4">
    <source>
        <dbReference type="ARBA" id="ARBA00023172"/>
    </source>
</evidence>
<dbReference type="InterPro" id="IPR011010">
    <property type="entry name" value="DNA_brk_join_enz"/>
</dbReference>
<dbReference type="EMBL" id="CP157199">
    <property type="protein sequence ID" value="XBG61942.1"/>
    <property type="molecule type" value="Genomic_DNA"/>
</dbReference>
<dbReference type="SUPFAM" id="SSF56349">
    <property type="entry name" value="DNA breaking-rejoining enzymes"/>
    <property type="match status" value="1"/>
</dbReference>
<dbReference type="InterPro" id="IPR010998">
    <property type="entry name" value="Integrase_recombinase_N"/>
</dbReference>
<evidence type="ECO:0000259" key="7">
    <source>
        <dbReference type="PROSITE" id="PS51900"/>
    </source>
</evidence>
<gene>
    <name evidence="8" type="ORF">ABGB03_03310</name>
    <name evidence="9" type="ORF">ABGB03_03340</name>
</gene>
<dbReference type="Pfam" id="PF13495">
    <property type="entry name" value="Phage_int_SAM_4"/>
    <property type="match status" value="1"/>
</dbReference>
<dbReference type="EMBL" id="CP157199">
    <property type="protein sequence ID" value="XBG61937.1"/>
    <property type="molecule type" value="Genomic_DNA"/>
</dbReference>
<sequence>MITYSNYLEQQNYSKTTIESYTKSIETFLKWCKRNHTKAELVDYKTILKYIKYLQRKNRSKRTVKHQIGITKSYFKYLLSENYRIDNPIEDVNIKGVKRTINYNLLEADELEDLYYSFETENIKDKYHKLTAKRNKVIVGLIVYQGLRTTDLGNLKLEHLQLSKGKIYVPSTRKSNARELELKPWQIMEFIEYTNEVRTAIQKRTNNYTEQLFPLNTRFSTITYHINKRLKTYNHKVKDLKQIRASVITNWLGQYNLRKVQYLAGHRYISSTEKYVQDDLENLHEIVNNFHPIN</sequence>
<dbReference type="GO" id="GO:0007059">
    <property type="term" value="P:chromosome segregation"/>
    <property type="evidence" value="ECO:0007669"/>
    <property type="project" value="UniProtKB-KW"/>
</dbReference>
<evidence type="ECO:0000256" key="3">
    <source>
        <dbReference type="ARBA" id="ARBA00023125"/>
    </source>
</evidence>
<organism evidence="9">
    <name type="scientific">Pontimicrobium sp. SW4</name>
    <dbReference type="NCBI Taxonomy" id="3153519"/>
    <lineage>
        <taxon>Bacteria</taxon>
        <taxon>Pseudomonadati</taxon>
        <taxon>Bacteroidota</taxon>
        <taxon>Flavobacteriia</taxon>
        <taxon>Flavobacteriales</taxon>
        <taxon>Flavobacteriaceae</taxon>
        <taxon>Pontimicrobium</taxon>
    </lineage>
</organism>
<dbReference type="Gene3D" id="1.10.443.10">
    <property type="entry name" value="Intergrase catalytic core"/>
    <property type="match status" value="1"/>
</dbReference>
<dbReference type="InterPro" id="IPR050090">
    <property type="entry name" value="Tyrosine_recombinase_XerCD"/>
</dbReference>
<dbReference type="InterPro" id="IPR013762">
    <property type="entry name" value="Integrase-like_cat_sf"/>
</dbReference>
<evidence type="ECO:0000256" key="2">
    <source>
        <dbReference type="ARBA" id="ARBA00022908"/>
    </source>
</evidence>
<evidence type="ECO:0000313" key="9">
    <source>
        <dbReference type="EMBL" id="XBG61942.1"/>
    </source>
</evidence>
<dbReference type="GO" id="GO:0015074">
    <property type="term" value="P:DNA integration"/>
    <property type="evidence" value="ECO:0007669"/>
    <property type="project" value="UniProtKB-KW"/>
</dbReference>
<dbReference type="Pfam" id="PF00589">
    <property type="entry name" value="Phage_integrase"/>
    <property type="match status" value="1"/>
</dbReference>
<dbReference type="InterPro" id="IPR004107">
    <property type="entry name" value="Integrase_SAM-like_N"/>
</dbReference>
<evidence type="ECO:0000259" key="6">
    <source>
        <dbReference type="PROSITE" id="PS51898"/>
    </source>
</evidence>
<dbReference type="AlphaFoldDB" id="A0AAU7BVD1"/>
<dbReference type="RefSeq" id="WP_347924816.1">
    <property type="nucleotide sequence ID" value="NZ_CP157199.1"/>
</dbReference>
<keyword evidence="3 5" id="KW-0238">DNA-binding</keyword>
<dbReference type="PANTHER" id="PTHR30349:SF81">
    <property type="entry name" value="TYROSINE RECOMBINASE XERC"/>
    <property type="match status" value="1"/>
</dbReference>
<feature type="domain" description="Core-binding (CB)" evidence="7">
    <location>
        <begin position="1"/>
        <end position="79"/>
    </location>
</feature>